<dbReference type="Pfam" id="PF07727">
    <property type="entry name" value="RVT_2"/>
    <property type="match status" value="1"/>
</dbReference>
<organism evidence="2 3">
    <name type="scientific">Centaurea solstitialis</name>
    <name type="common">yellow star-thistle</name>
    <dbReference type="NCBI Taxonomy" id="347529"/>
    <lineage>
        <taxon>Eukaryota</taxon>
        <taxon>Viridiplantae</taxon>
        <taxon>Streptophyta</taxon>
        <taxon>Embryophyta</taxon>
        <taxon>Tracheophyta</taxon>
        <taxon>Spermatophyta</taxon>
        <taxon>Magnoliopsida</taxon>
        <taxon>eudicotyledons</taxon>
        <taxon>Gunneridae</taxon>
        <taxon>Pentapetalae</taxon>
        <taxon>asterids</taxon>
        <taxon>campanulids</taxon>
        <taxon>Asterales</taxon>
        <taxon>Asteraceae</taxon>
        <taxon>Carduoideae</taxon>
        <taxon>Cardueae</taxon>
        <taxon>Centaureinae</taxon>
        <taxon>Centaurea</taxon>
    </lineage>
</organism>
<gene>
    <name evidence="2" type="ORF">OSB04_un000235</name>
</gene>
<name>A0AA38W639_9ASTR</name>
<accession>A0AA38W639</accession>
<evidence type="ECO:0000259" key="1">
    <source>
        <dbReference type="Pfam" id="PF07727"/>
    </source>
</evidence>
<evidence type="ECO:0000313" key="2">
    <source>
        <dbReference type="EMBL" id="KAJ9536586.1"/>
    </source>
</evidence>
<evidence type="ECO:0000313" key="3">
    <source>
        <dbReference type="Proteomes" id="UP001172457"/>
    </source>
</evidence>
<protein>
    <recommendedName>
        <fullName evidence="1">Reverse transcriptase Ty1/copia-type domain-containing protein</fullName>
    </recommendedName>
</protein>
<reference evidence="2" key="1">
    <citation type="submission" date="2023-03" db="EMBL/GenBank/DDBJ databases">
        <title>Chromosome-scale reference genome and RAD-based genetic map of yellow starthistle (Centaurea solstitialis) reveal putative structural variation and QTLs associated with invader traits.</title>
        <authorList>
            <person name="Reatini B."/>
            <person name="Cang F.A."/>
            <person name="Jiang Q."/>
            <person name="Mckibben M.T.W."/>
            <person name="Barker M.S."/>
            <person name="Rieseberg L.H."/>
            <person name="Dlugosch K.M."/>
        </authorList>
    </citation>
    <scope>NUCLEOTIDE SEQUENCE</scope>
    <source>
        <strain evidence="2">CAN-66</strain>
        <tissue evidence="2">Leaf</tissue>
    </source>
</reference>
<dbReference type="EMBL" id="JARYMX010000015">
    <property type="protein sequence ID" value="KAJ9536586.1"/>
    <property type="molecule type" value="Genomic_DNA"/>
</dbReference>
<comment type="caution">
    <text evidence="2">The sequence shown here is derived from an EMBL/GenBank/DDBJ whole genome shotgun (WGS) entry which is preliminary data.</text>
</comment>
<dbReference type="InterPro" id="IPR013103">
    <property type="entry name" value="RVT_2"/>
</dbReference>
<dbReference type="PANTHER" id="PTHR11439:SF440">
    <property type="entry name" value="INTEGRASE CATALYTIC DOMAIN-CONTAINING PROTEIN"/>
    <property type="match status" value="1"/>
</dbReference>
<dbReference type="PANTHER" id="PTHR11439">
    <property type="entry name" value="GAG-POL-RELATED RETROTRANSPOSON"/>
    <property type="match status" value="1"/>
</dbReference>
<dbReference type="CDD" id="cd09272">
    <property type="entry name" value="RNase_HI_RT_Ty1"/>
    <property type="match status" value="1"/>
</dbReference>
<sequence>MLIINTDLEGIFETKKYLSSNFKMKDLGEVDTILGIKVKRIGSQISLSQSHYIEKILTKFQHLNIKEFNTPFDSCVKLGANSGRAVAQLEYASAIGNMMYAMHCTRPDIALVVSKLSQHTINPCVEHWKAISRVLGYLKRTCTLELTYMSSSGILEGKRQTCIAHSTKEAEFIALAAAGKEAEWIRDLLSDIRLWNVPMPSIPMYCDSEATLSKVYSVVYNGKSRHIGLRHNYVRQLFENGTIKVVFVKSSKNLADPLTKPLTRDLVGITTRDMGLKPQ</sequence>
<feature type="domain" description="Reverse transcriptase Ty1/copia-type" evidence="1">
    <location>
        <begin position="1"/>
        <end position="72"/>
    </location>
</feature>
<proteinExistence type="predicted"/>
<dbReference type="AlphaFoldDB" id="A0AA38W639"/>
<keyword evidence="3" id="KW-1185">Reference proteome</keyword>
<dbReference type="Proteomes" id="UP001172457">
    <property type="component" value="Unassembled WGS sequence"/>
</dbReference>